<gene>
    <name evidence="1" type="ORF">AOQ84DRAFT_106677</name>
</gene>
<dbReference type="Proteomes" id="UP000250140">
    <property type="component" value="Unassembled WGS sequence"/>
</dbReference>
<dbReference type="AlphaFoldDB" id="A0A8E2EUI8"/>
<dbReference type="EMBL" id="KV750407">
    <property type="protein sequence ID" value="OCL04928.1"/>
    <property type="molecule type" value="Genomic_DNA"/>
</dbReference>
<sequence length="198" mass="21849">MKPERVRRCQKWNMIVQSGEVDEVSVYLVCPYRSRLPVTALLFKNCVSPAAYGLIGHVITQGNVLVFNCLACIYSSNGGFSEEHAVGSGGVREEKRNRKYNCGSSVEHRLVGLCVGECMPSFPGMRIVEPSPCSRDSAAPSSIAKNAFHNNHLLRSHPASFSPSDRSWVYSPVFKNLPVLCLTGIQHQQKRPLQPGSM</sequence>
<reference evidence="1 2" key="1">
    <citation type="journal article" date="2016" name="Nat. Commun.">
        <title>Ectomycorrhizal ecology is imprinted in the genome of the dominant symbiotic fungus Cenococcum geophilum.</title>
        <authorList>
            <consortium name="DOE Joint Genome Institute"/>
            <person name="Peter M."/>
            <person name="Kohler A."/>
            <person name="Ohm R.A."/>
            <person name="Kuo A."/>
            <person name="Krutzmann J."/>
            <person name="Morin E."/>
            <person name="Arend M."/>
            <person name="Barry K.W."/>
            <person name="Binder M."/>
            <person name="Choi C."/>
            <person name="Clum A."/>
            <person name="Copeland A."/>
            <person name="Grisel N."/>
            <person name="Haridas S."/>
            <person name="Kipfer T."/>
            <person name="LaButti K."/>
            <person name="Lindquist E."/>
            <person name="Lipzen A."/>
            <person name="Maire R."/>
            <person name="Meier B."/>
            <person name="Mihaltcheva S."/>
            <person name="Molinier V."/>
            <person name="Murat C."/>
            <person name="Poggeler S."/>
            <person name="Quandt C.A."/>
            <person name="Sperisen C."/>
            <person name="Tritt A."/>
            <person name="Tisserant E."/>
            <person name="Crous P.W."/>
            <person name="Henrissat B."/>
            <person name="Nehls U."/>
            <person name="Egli S."/>
            <person name="Spatafora J.W."/>
            <person name="Grigoriev I.V."/>
            <person name="Martin F.M."/>
        </authorList>
    </citation>
    <scope>NUCLEOTIDE SEQUENCE [LARGE SCALE GENOMIC DNA]</scope>
    <source>
        <strain evidence="1 2">CBS 207.34</strain>
    </source>
</reference>
<evidence type="ECO:0000313" key="2">
    <source>
        <dbReference type="Proteomes" id="UP000250140"/>
    </source>
</evidence>
<protein>
    <submittedName>
        <fullName evidence="1">Uncharacterized protein</fullName>
    </submittedName>
</protein>
<proteinExistence type="predicted"/>
<accession>A0A8E2EUI8</accession>
<organism evidence="1 2">
    <name type="scientific">Glonium stellatum</name>
    <dbReference type="NCBI Taxonomy" id="574774"/>
    <lineage>
        <taxon>Eukaryota</taxon>
        <taxon>Fungi</taxon>
        <taxon>Dikarya</taxon>
        <taxon>Ascomycota</taxon>
        <taxon>Pezizomycotina</taxon>
        <taxon>Dothideomycetes</taxon>
        <taxon>Pleosporomycetidae</taxon>
        <taxon>Gloniales</taxon>
        <taxon>Gloniaceae</taxon>
        <taxon>Glonium</taxon>
    </lineage>
</organism>
<evidence type="ECO:0000313" key="1">
    <source>
        <dbReference type="EMBL" id="OCL04928.1"/>
    </source>
</evidence>
<name>A0A8E2EUI8_9PEZI</name>
<keyword evidence="2" id="KW-1185">Reference proteome</keyword>